<evidence type="ECO:0000313" key="2">
    <source>
        <dbReference type="Proteomes" id="UP000255417"/>
    </source>
</evidence>
<name>A0A379CAF7_9PAST</name>
<dbReference type="AlphaFoldDB" id="A0A379CAF7"/>
<dbReference type="Pfam" id="PF08889">
    <property type="entry name" value="WbqC"/>
    <property type="match status" value="1"/>
</dbReference>
<proteinExistence type="predicted"/>
<sequence length="233" mass="27561">MKIAIMQPYFFPYIGYFQLISAVDKFVIYDDVNYIKGGYINRNSIYEKNKGRQYINLVLDKASPNKLIKDISLNQQNIWKDKLLKQISQNYSKAPYFKSVFPIIESIIYSPELNLSLFLHHSIKCICDYLGIETEIISTSEHYNNKGIGRFERIVDICGKENCSEYINPIGGVELYHKDEFRKYNIDLFFLKTNTIEYKQFDNEFEPFLSIIDIMMFNSVEKIQDFLKMYKVV</sequence>
<reference evidence="1 2" key="1">
    <citation type="submission" date="2018-06" db="EMBL/GenBank/DDBJ databases">
        <authorList>
            <consortium name="Pathogen Informatics"/>
            <person name="Doyle S."/>
        </authorList>
    </citation>
    <scope>NUCLEOTIDE SEQUENCE [LARGE SCALE GENOMIC DNA]</scope>
    <source>
        <strain evidence="1 2">NCTC12872</strain>
    </source>
</reference>
<dbReference type="RefSeq" id="WP_115315640.1">
    <property type="nucleotide sequence ID" value="NZ_LWIF01000001.1"/>
</dbReference>
<dbReference type="Proteomes" id="UP000255417">
    <property type="component" value="Unassembled WGS sequence"/>
</dbReference>
<dbReference type="EMBL" id="UGTA01000001">
    <property type="protein sequence ID" value="SUB59149.1"/>
    <property type="molecule type" value="Genomic_DNA"/>
</dbReference>
<dbReference type="OrthoDB" id="3611744at2"/>
<gene>
    <name evidence="1" type="ORF">NCTC12872_01124</name>
</gene>
<evidence type="ECO:0000313" key="1">
    <source>
        <dbReference type="EMBL" id="SUB59149.1"/>
    </source>
</evidence>
<organism evidence="1 2">
    <name type="scientific">Phocoenobacter uteri</name>
    <dbReference type="NCBI Taxonomy" id="146806"/>
    <lineage>
        <taxon>Bacteria</taxon>
        <taxon>Pseudomonadati</taxon>
        <taxon>Pseudomonadota</taxon>
        <taxon>Gammaproteobacteria</taxon>
        <taxon>Pasteurellales</taxon>
        <taxon>Pasteurellaceae</taxon>
        <taxon>Phocoenobacter</taxon>
    </lineage>
</organism>
<keyword evidence="2" id="KW-1185">Reference proteome</keyword>
<accession>A0A379CAF7</accession>
<protein>
    <submittedName>
        <fullName evidence="1">WbqC-like protein family</fullName>
    </submittedName>
</protein>
<dbReference type="InterPro" id="IPR014985">
    <property type="entry name" value="WbqC"/>
</dbReference>